<gene>
    <name evidence="2" type="ORF">CLAFUR5_06310</name>
</gene>
<dbReference type="OrthoDB" id="2157530at2759"/>
<sequence length="576" mass="64550">MASLLYRALNAKAREVRRLALAVSRKDGIDRIEGTLTTHSLDEQPSFDALSYAWGTDPAAGQVHINGIGMPVTRNLHEALLTLCSSARGQPDQMWIDALCIDQRNTKERSQQVSLMHQIYTGARCVHISLGPSWHTATTFLSFLAKLSDERRAASDLESLDQDSRRTMVTDGLEIVMSSPWWSRLWVVQEGVLSDSAIAHLGEFNLPFRILVGGLILAFTRLLSLGYDSLSNTSRRIYGHMYKFMSMERRTHEYLYHTHRSSTSVEHDRVYGVLGLLPRDVQVKPDYDASLEDVYENFAVTIMRNERSLDLLTLSGLHWLKGADLPSWVPNLKVPMQPFRSSTGNRIDTNNPLATAEEIILGLCARSTILQHDAQASALHVRACILDTVACTEQIETSVEEWQRLYMACGAGPDVPQEYLVGVLGKQWWIEYGQTLAQQALGDRLSAQEMRHEPERQMAALYSMQPGEHPDKFMALRDVLFANYCRHKFSSMVHSWSGHTFGNAEPGDVVAVLAGSAVSFVLRANPERGRNTYRLVGWADYEASHARNLEAIRQAATTTSGSVDDLEAVFNWITLV</sequence>
<dbReference type="Proteomes" id="UP000756132">
    <property type="component" value="Chromosome 5"/>
</dbReference>
<dbReference type="EMBL" id="CP090167">
    <property type="protein sequence ID" value="UJO17334.1"/>
    <property type="molecule type" value="Genomic_DNA"/>
</dbReference>
<reference evidence="2" key="2">
    <citation type="journal article" date="2022" name="Microb. Genom.">
        <title>A chromosome-scale genome assembly of the tomato pathogen Cladosporium fulvum reveals a compartmentalized genome architecture and the presence of a dispensable chromosome.</title>
        <authorList>
            <person name="Zaccaron A.Z."/>
            <person name="Chen L.H."/>
            <person name="Samaras A."/>
            <person name="Stergiopoulos I."/>
        </authorList>
    </citation>
    <scope>NUCLEOTIDE SEQUENCE</scope>
    <source>
        <strain evidence="2">Race5_Kim</strain>
    </source>
</reference>
<protein>
    <submittedName>
        <fullName evidence="2">Heterokaryon incompatibility protein 6, OR allele</fullName>
    </submittedName>
</protein>
<dbReference type="PANTHER" id="PTHR24148:SF73">
    <property type="entry name" value="HET DOMAIN PROTEIN (AFU_ORTHOLOGUE AFUA_8G01020)"/>
    <property type="match status" value="1"/>
</dbReference>
<dbReference type="AlphaFoldDB" id="A0A9Q8LHM6"/>
<dbReference type="Pfam" id="PF06985">
    <property type="entry name" value="HET"/>
    <property type="match status" value="1"/>
</dbReference>
<evidence type="ECO:0000259" key="1">
    <source>
        <dbReference type="Pfam" id="PF06985"/>
    </source>
</evidence>
<dbReference type="InterPro" id="IPR010730">
    <property type="entry name" value="HET"/>
</dbReference>
<name>A0A9Q8LHM6_PASFU</name>
<evidence type="ECO:0000313" key="3">
    <source>
        <dbReference type="Proteomes" id="UP000756132"/>
    </source>
</evidence>
<organism evidence="2 3">
    <name type="scientific">Passalora fulva</name>
    <name type="common">Tomato leaf mold</name>
    <name type="synonym">Cladosporium fulvum</name>
    <dbReference type="NCBI Taxonomy" id="5499"/>
    <lineage>
        <taxon>Eukaryota</taxon>
        <taxon>Fungi</taxon>
        <taxon>Dikarya</taxon>
        <taxon>Ascomycota</taxon>
        <taxon>Pezizomycotina</taxon>
        <taxon>Dothideomycetes</taxon>
        <taxon>Dothideomycetidae</taxon>
        <taxon>Mycosphaerellales</taxon>
        <taxon>Mycosphaerellaceae</taxon>
        <taxon>Fulvia</taxon>
    </lineage>
</organism>
<accession>A0A9Q8LHM6</accession>
<feature type="domain" description="Heterokaryon incompatibility" evidence="1">
    <location>
        <begin position="47"/>
        <end position="190"/>
    </location>
</feature>
<evidence type="ECO:0000313" key="2">
    <source>
        <dbReference type="EMBL" id="UJO17334.1"/>
    </source>
</evidence>
<dbReference type="PANTHER" id="PTHR24148">
    <property type="entry name" value="ANKYRIN REPEAT DOMAIN-CONTAINING PROTEIN 39 HOMOLOG-RELATED"/>
    <property type="match status" value="1"/>
</dbReference>
<keyword evidence="3" id="KW-1185">Reference proteome</keyword>
<dbReference type="GeneID" id="71986188"/>
<reference evidence="2" key="1">
    <citation type="submission" date="2021-12" db="EMBL/GenBank/DDBJ databases">
        <authorList>
            <person name="Zaccaron A."/>
            <person name="Stergiopoulos I."/>
        </authorList>
    </citation>
    <scope>NUCLEOTIDE SEQUENCE</scope>
    <source>
        <strain evidence="2">Race5_Kim</strain>
    </source>
</reference>
<dbReference type="KEGG" id="ffu:CLAFUR5_06310"/>
<dbReference type="InterPro" id="IPR052895">
    <property type="entry name" value="HetReg/Transcr_Mod"/>
</dbReference>
<dbReference type="OMA" id="ERRTHEY"/>
<dbReference type="RefSeq" id="XP_047761700.1">
    <property type="nucleotide sequence ID" value="XM_047905458.1"/>
</dbReference>
<proteinExistence type="predicted"/>